<reference evidence="1 2" key="1">
    <citation type="journal article" date="2023" name="Arcadia Sci">
        <title>De novo assembly of a long-read Amblyomma americanum tick genome.</title>
        <authorList>
            <person name="Chou S."/>
            <person name="Poskanzer K.E."/>
            <person name="Rollins M."/>
            <person name="Thuy-Boun P.S."/>
        </authorList>
    </citation>
    <scope>NUCLEOTIDE SEQUENCE [LARGE SCALE GENOMIC DNA]</scope>
    <source>
        <strain evidence="1">F_SG_1</strain>
        <tissue evidence="1">Salivary glands</tissue>
    </source>
</reference>
<gene>
    <name evidence="1" type="ORF">V5799_010116</name>
</gene>
<protein>
    <submittedName>
        <fullName evidence="1">Uncharacterized protein</fullName>
    </submittedName>
</protein>
<dbReference type="EMBL" id="JARKHS020005477">
    <property type="protein sequence ID" value="KAK8783513.1"/>
    <property type="molecule type" value="Genomic_DNA"/>
</dbReference>
<accession>A0AAQ4F9J5</accession>
<evidence type="ECO:0000313" key="2">
    <source>
        <dbReference type="Proteomes" id="UP001321473"/>
    </source>
</evidence>
<keyword evidence="2" id="KW-1185">Reference proteome</keyword>
<comment type="caution">
    <text evidence="1">The sequence shown here is derived from an EMBL/GenBank/DDBJ whole genome shotgun (WGS) entry which is preliminary data.</text>
</comment>
<organism evidence="1 2">
    <name type="scientific">Amblyomma americanum</name>
    <name type="common">Lone star tick</name>
    <dbReference type="NCBI Taxonomy" id="6943"/>
    <lineage>
        <taxon>Eukaryota</taxon>
        <taxon>Metazoa</taxon>
        <taxon>Ecdysozoa</taxon>
        <taxon>Arthropoda</taxon>
        <taxon>Chelicerata</taxon>
        <taxon>Arachnida</taxon>
        <taxon>Acari</taxon>
        <taxon>Parasitiformes</taxon>
        <taxon>Ixodida</taxon>
        <taxon>Ixodoidea</taxon>
        <taxon>Ixodidae</taxon>
        <taxon>Amblyomminae</taxon>
        <taxon>Amblyomma</taxon>
    </lineage>
</organism>
<name>A0AAQ4F9J5_AMBAM</name>
<dbReference type="Proteomes" id="UP001321473">
    <property type="component" value="Unassembled WGS sequence"/>
</dbReference>
<sequence length="80" mass="9106">MQRRRKKLKKLHKRLLLVAKPSFMQVNTKFKDIKTNNGEWRASGYFGKHASPASGVLALHFHQNAGTTAWNQSHVFGQSS</sequence>
<dbReference type="AlphaFoldDB" id="A0AAQ4F9J5"/>
<evidence type="ECO:0000313" key="1">
    <source>
        <dbReference type="EMBL" id="KAK8783513.1"/>
    </source>
</evidence>
<proteinExistence type="predicted"/>